<evidence type="ECO:0000313" key="9">
    <source>
        <dbReference type="RefSeq" id="XP_006821959.1"/>
    </source>
</evidence>
<feature type="transmembrane region" description="Helical" evidence="6">
    <location>
        <begin position="123"/>
        <end position="140"/>
    </location>
</feature>
<feature type="domain" description="Phosphatidic acid phosphatase type 2/haloperoxidase" evidence="7">
    <location>
        <begin position="127"/>
        <end position="268"/>
    </location>
</feature>
<dbReference type="PANTHER" id="PTHR10165">
    <property type="entry name" value="LIPID PHOSPHATE PHOSPHATASE"/>
    <property type="match status" value="1"/>
</dbReference>
<dbReference type="CDD" id="cd03384">
    <property type="entry name" value="PAP2_wunen"/>
    <property type="match status" value="1"/>
</dbReference>
<gene>
    <name evidence="9" type="primary">LOC100367477</name>
</gene>
<accession>A0ABM0MPL8</accession>
<dbReference type="PANTHER" id="PTHR10165:SF102">
    <property type="entry name" value="PHOSPHATIDIC ACID PHOSPHATASE TYPE 2_HALOPEROXIDASE DOMAIN-CONTAINING PROTEIN"/>
    <property type="match status" value="1"/>
</dbReference>
<keyword evidence="3 6" id="KW-0812">Transmembrane</keyword>
<evidence type="ECO:0000256" key="6">
    <source>
        <dbReference type="SAM" id="Phobius"/>
    </source>
</evidence>
<evidence type="ECO:0000313" key="8">
    <source>
        <dbReference type="Proteomes" id="UP000694865"/>
    </source>
</evidence>
<evidence type="ECO:0000256" key="1">
    <source>
        <dbReference type="ARBA" id="ARBA00004141"/>
    </source>
</evidence>
<sequence>MSRKVQHVTTNNYLVPCFILLDCVLLAAFIVLWYFVEFTDLLNVTEQGFMCHDKNLMKPFIKDEDLHIPKLMVYIMSFLLPFFVIVFGESSLAVYQLKSKDSDKEEKIVKSCGCNIHPQIRRTLRFIGMFTFGGFLTWILNDVGQLMSGKLTPYFLTVCQPNYTVIDCTQFVTAKSACTGNTDEIYQARLSFPSLYSSLSMYSAMFIALYMQSLLKITGSRLLTPFLCIGAITLAYLCGLSEIQQYRHHAVDVIFGFLLGAIIALYLCIVVLNNFKPRQHEYCEESPEGISVVTLPRAKLFPQNGNSISSHYKPDPLVFPNPAYLEDGVYNPGFPYQR</sequence>
<dbReference type="InterPro" id="IPR043216">
    <property type="entry name" value="PAP-like"/>
</dbReference>
<organism evidence="8 9">
    <name type="scientific">Saccoglossus kowalevskii</name>
    <name type="common">Acorn worm</name>
    <dbReference type="NCBI Taxonomy" id="10224"/>
    <lineage>
        <taxon>Eukaryota</taxon>
        <taxon>Metazoa</taxon>
        <taxon>Hemichordata</taxon>
        <taxon>Enteropneusta</taxon>
        <taxon>Harrimaniidae</taxon>
        <taxon>Saccoglossus</taxon>
    </lineage>
</organism>
<feature type="transmembrane region" description="Helical" evidence="6">
    <location>
        <begin position="222"/>
        <end position="243"/>
    </location>
</feature>
<feature type="transmembrane region" description="Helical" evidence="6">
    <location>
        <begin position="71"/>
        <end position="95"/>
    </location>
</feature>
<dbReference type="GeneID" id="100367477"/>
<evidence type="ECO:0000256" key="2">
    <source>
        <dbReference type="ARBA" id="ARBA00008816"/>
    </source>
</evidence>
<evidence type="ECO:0000259" key="7">
    <source>
        <dbReference type="SMART" id="SM00014"/>
    </source>
</evidence>
<name>A0ABM0MPL8_SACKO</name>
<dbReference type="Gene3D" id="1.20.144.10">
    <property type="entry name" value="Phosphatidic acid phosphatase type 2/haloperoxidase"/>
    <property type="match status" value="1"/>
</dbReference>
<keyword evidence="5 6" id="KW-0472">Membrane</keyword>
<comment type="similarity">
    <text evidence="2">Belongs to the PA-phosphatase related phosphoesterase family.</text>
</comment>
<dbReference type="SUPFAM" id="SSF48317">
    <property type="entry name" value="Acid phosphatase/Vanadium-dependent haloperoxidase"/>
    <property type="match status" value="1"/>
</dbReference>
<comment type="subcellular location">
    <subcellularLocation>
        <location evidence="1">Membrane</location>
        <topology evidence="1">Multi-pass membrane protein</topology>
    </subcellularLocation>
</comment>
<feature type="transmembrane region" description="Helical" evidence="6">
    <location>
        <begin position="249"/>
        <end position="272"/>
    </location>
</feature>
<feature type="transmembrane region" description="Helical" evidence="6">
    <location>
        <begin position="12"/>
        <end position="36"/>
    </location>
</feature>
<dbReference type="Pfam" id="PF01569">
    <property type="entry name" value="PAP2"/>
    <property type="match status" value="1"/>
</dbReference>
<proteinExistence type="inferred from homology"/>
<keyword evidence="8" id="KW-1185">Reference proteome</keyword>
<dbReference type="InterPro" id="IPR000326">
    <property type="entry name" value="PAP2/HPO"/>
</dbReference>
<dbReference type="InterPro" id="IPR036938">
    <property type="entry name" value="PAP2/HPO_sf"/>
</dbReference>
<feature type="transmembrane region" description="Helical" evidence="6">
    <location>
        <begin position="190"/>
        <end position="210"/>
    </location>
</feature>
<dbReference type="SMART" id="SM00014">
    <property type="entry name" value="acidPPc"/>
    <property type="match status" value="1"/>
</dbReference>
<evidence type="ECO:0000256" key="3">
    <source>
        <dbReference type="ARBA" id="ARBA00022692"/>
    </source>
</evidence>
<keyword evidence="4 6" id="KW-1133">Transmembrane helix</keyword>
<dbReference type="RefSeq" id="XP_006821959.1">
    <property type="nucleotide sequence ID" value="XM_006821896.1"/>
</dbReference>
<dbReference type="Proteomes" id="UP000694865">
    <property type="component" value="Unplaced"/>
</dbReference>
<evidence type="ECO:0000256" key="4">
    <source>
        <dbReference type="ARBA" id="ARBA00022989"/>
    </source>
</evidence>
<protein>
    <submittedName>
        <fullName evidence="9">Lipid phosphate phosphatase-related protein type 5-like</fullName>
    </submittedName>
</protein>
<reference evidence="9" key="1">
    <citation type="submission" date="2025-08" db="UniProtKB">
        <authorList>
            <consortium name="RefSeq"/>
        </authorList>
    </citation>
    <scope>IDENTIFICATION</scope>
    <source>
        <tissue evidence="9">Testes</tissue>
    </source>
</reference>
<evidence type="ECO:0000256" key="5">
    <source>
        <dbReference type="ARBA" id="ARBA00023136"/>
    </source>
</evidence>